<evidence type="ECO:0000313" key="3">
    <source>
        <dbReference type="Proteomes" id="UP001162156"/>
    </source>
</evidence>
<evidence type="ECO:0000256" key="1">
    <source>
        <dbReference type="SAM" id="Coils"/>
    </source>
</evidence>
<keyword evidence="1" id="KW-0175">Coiled coil</keyword>
<reference evidence="2" key="1">
    <citation type="journal article" date="2023" name="Insect Mol. Biol.">
        <title>Genome sequencing provides insights into the evolution of gene families encoding plant cell wall-degrading enzymes in longhorned beetles.</title>
        <authorList>
            <person name="Shin N.R."/>
            <person name="Okamura Y."/>
            <person name="Kirsch R."/>
            <person name="Pauchet Y."/>
        </authorList>
    </citation>
    <scope>NUCLEOTIDE SEQUENCE</scope>
    <source>
        <strain evidence="2">RBIC_L_NR</strain>
    </source>
</reference>
<dbReference type="AlphaFoldDB" id="A0AAV8XFT3"/>
<comment type="caution">
    <text evidence="2">The sequence shown here is derived from an EMBL/GenBank/DDBJ whole genome shotgun (WGS) entry which is preliminary data.</text>
</comment>
<name>A0AAV8XFT3_9CUCU</name>
<keyword evidence="3" id="KW-1185">Reference proteome</keyword>
<dbReference type="Proteomes" id="UP001162156">
    <property type="component" value="Unassembled WGS sequence"/>
</dbReference>
<feature type="coiled-coil region" evidence="1">
    <location>
        <begin position="11"/>
        <end position="66"/>
    </location>
</feature>
<gene>
    <name evidence="2" type="ORF">NQ314_011891</name>
</gene>
<organism evidence="2 3">
    <name type="scientific">Rhamnusium bicolor</name>
    <dbReference type="NCBI Taxonomy" id="1586634"/>
    <lineage>
        <taxon>Eukaryota</taxon>
        <taxon>Metazoa</taxon>
        <taxon>Ecdysozoa</taxon>
        <taxon>Arthropoda</taxon>
        <taxon>Hexapoda</taxon>
        <taxon>Insecta</taxon>
        <taxon>Pterygota</taxon>
        <taxon>Neoptera</taxon>
        <taxon>Endopterygota</taxon>
        <taxon>Coleoptera</taxon>
        <taxon>Polyphaga</taxon>
        <taxon>Cucujiformia</taxon>
        <taxon>Chrysomeloidea</taxon>
        <taxon>Cerambycidae</taxon>
        <taxon>Lepturinae</taxon>
        <taxon>Rhagiini</taxon>
        <taxon>Rhamnusium</taxon>
    </lineage>
</organism>
<sequence>MSGPVICPAEIELLKKQIVDLKLKIREITVQFSAVLIDKTGLHEKIIILQNANEVLNKKISELKDQYDFTFHNISTGLENTDTDLIKENLTKLQQIQCQFNEINSEQKRAEEEIRY</sequence>
<protein>
    <submittedName>
        <fullName evidence="2">Uncharacterized protein</fullName>
    </submittedName>
</protein>
<accession>A0AAV8XFT3</accession>
<evidence type="ECO:0000313" key="2">
    <source>
        <dbReference type="EMBL" id="KAJ8937405.1"/>
    </source>
</evidence>
<dbReference type="EMBL" id="JANEYF010003319">
    <property type="protein sequence ID" value="KAJ8937405.1"/>
    <property type="molecule type" value="Genomic_DNA"/>
</dbReference>
<proteinExistence type="predicted"/>